<dbReference type="GO" id="GO:0005886">
    <property type="term" value="C:plasma membrane"/>
    <property type="evidence" value="ECO:0007669"/>
    <property type="project" value="UniProtKB-SubCell"/>
</dbReference>
<evidence type="ECO:0000256" key="3">
    <source>
        <dbReference type="ARBA" id="ARBA00022692"/>
    </source>
</evidence>
<feature type="transmembrane region" description="Helical" evidence="7">
    <location>
        <begin position="12"/>
        <end position="30"/>
    </location>
</feature>
<reference evidence="8 9" key="1">
    <citation type="journal article" date="2012" name="Front. Microbiol.">
        <title>Redundancy and modularity in membrane-associated dissimilatory nitrate reduction in Bacillus.</title>
        <authorList>
            <person name="Heylen K."/>
            <person name="Keltjens J."/>
        </authorList>
    </citation>
    <scope>NUCLEOTIDE SEQUENCE [LARGE SCALE GENOMIC DNA]</scope>
    <source>
        <strain evidence="8 9">LMG 9581</strain>
    </source>
</reference>
<dbReference type="AlphaFoldDB" id="K6D8Z3"/>
<feature type="transmembrane region" description="Helical" evidence="7">
    <location>
        <begin position="291"/>
        <end position="311"/>
    </location>
</feature>
<dbReference type="InterPro" id="IPR043428">
    <property type="entry name" value="LivM-like"/>
</dbReference>
<feature type="transmembrane region" description="Helical" evidence="7">
    <location>
        <begin position="62"/>
        <end position="81"/>
    </location>
</feature>
<feature type="transmembrane region" description="Helical" evidence="7">
    <location>
        <begin position="212"/>
        <end position="231"/>
    </location>
</feature>
<organism evidence="8 9">
    <name type="scientific">Schinkia azotoformans LMG 9581</name>
    <dbReference type="NCBI Taxonomy" id="1131731"/>
    <lineage>
        <taxon>Bacteria</taxon>
        <taxon>Bacillati</taxon>
        <taxon>Bacillota</taxon>
        <taxon>Bacilli</taxon>
        <taxon>Bacillales</taxon>
        <taxon>Bacillaceae</taxon>
        <taxon>Calidifontibacillus/Schinkia group</taxon>
        <taxon>Schinkia</taxon>
    </lineage>
</organism>
<comment type="subcellular location">
    <subcellularLocation>
        <location evidence="1">Cell membrane</location>
        <topology evidence="1">Multi-pass membrane protein</topology>
    </subcellularLocation>
</comment>
<feature type="transmembrane region" description="Helical" evidence="7">
    <location>
        <begin position="87"/>
        <end position="112"/>
    </location>
</feature>
<evidence type="ECO:0000256" key="1">
    <source>
        <dbReference type="ARBA" id="ARBA00004651"/>
    </source>
</evidence>
<dbReference type="PANTHER" id="PTHR30482:SF17">
    <property type="entry name" value="ABC TRANSPORTER ATP-BINDING PROTEIN"/>
    <property type="match status" value="1"/>
</dbReference>
<feature type="region of interest" description="Disordered" evidence="6">
    <location>
        <begin position="325"/>
        <end position="349"/>
    </location>
</feature>
<keyword evidence="4 7" id="KW-1133">Transmembrane helix</keyword>
<dbReference type="RefSeq" id="WP_003331999.1">
    <property type="nucleotide sequence ID" value="NZ_AJLR01000116.1"/>
</dbReference>
<feature type="transmembrane region" description="Helical" evidence="7">
    <location>
        <begin position="36"/>
        <end position="55"/>
    </location>
</feature>
<gene>
    <name evidence="8" type="ORF">BAZO_13069</name>
</gene>
<keyword evidence="2" id="KW-1003">Cell membrane</keyword>
<dbReference type="EMBL" id="AJLR01000116">
    <property type="protein sequence ID" value="EKN64543.1"/>
    <property type="molecule type" value="Genomic_DNA"/>
</dbReference>
<evidence type="ECO:0000256" key="7">
    <source>
        <dbReference type="SAM" id="Phobius"/>
    </source>
</evidence>
<evidence type="ECO:0000256" key="4">
    <source>
        <dbReference type="ARBA" id="ARBA00022989"/>
    </source>
</evidence>
<dbReference type="GO" id="GO:0015658">
    <property type="term" value="F:branched-chain amino acid transmembrane transporter activity"/>
    <property type="evidence" value="ECO:0007669"/>
    <property type="project" value="InterPro"/>
</dbReference>
<keyword evidence="3 7" id="KW-0812">Transmembrane</keyword>
<dbReference type="InterPro" id="IPR001851">
    <property type="entry name" value="ABC_transp_permease"/>
</dbReference>
<feature type="compositionally biased region" description="Basic and acidic residues" evidence="6">
    <location>
        <begin position="339"/>
        <end position="349"/>
    </location>
</feature>
<keyword evidence="9" id="KW-1185">Reference proteome</keyword>
<dbReference type="PANTHER" id="PTHR30482">
    <property type="entry name" value="HIGH-AFFINITY BRANCHED-CHAIN AMINO ACID TRANSPORT SYSTEM PERMEASE"/>
    <property type="match status" value="1"/>
</dbReference>
<dbReference type="Proteomes" id="UP000006315">
    <property type="component" value="Unassembled WGS sequence"/>
</dbReference>
<evidence type="ECO:0000256" key="6">
    <source>
        <dbReference type="SAM" id="MobiDB-lite"/>
    </source>
</evidence>
<proteinExistence type="predicted"/>
<accession>K6D8Z3</accession>
<name>K6D8Z3_SCHAZ</name>
<evidence type="ECO:0000313" key="8">
    <source>
        <dbReference type="EMBL" id="EKN64543.1"/>
    </source>
</evidence>
<feature type="transmembrane region" description="Helical" evidence="7">
    <location>
        <begin position="251"/>
        <end position="271"/>
    </location>
</feature>
<feature type="transmembrane region" description="Helical" evidence="7">
    <location>
        <begin position="161"/>
        <end position="178"/>
    </location>
</feature>
<dbReference type="STRING" id="1131731.BAZO_13069"/>
<evidence type="ECO:0000256" key="2">
    <source>
        <dbReference type="ARBA" id="ARBA00022475"/>
    </source>
</evidence>
<protein>
    <submittedName>
        <fullName evidence="8">ABC transporter permease</fullName>
    </submittedName>
</protein>
<comment type="caution">
    <text evidence="8">The sequence shown here is derived from an EMBL/GenBank/DDBJ whole genome shotgun (WGS) entry which is preliminary data.</text>
</comment>
<dbReference type="CDD" id="cd06581">
    <property type="entry name" value="TM_PBP1_LivM_like"/>
    <property type="match status" value="1"/>
</dbReference>
<dbReference type="PATRIC" id="fig|1131731.3.peg.2677"/>
<dbReference type="Pfam" id="PF02653">
    <property type="entry name" value="BPD_transp_2"/>
    <property type="match status" value="1"/>
</dbReference>
<keyword evidence="5 7" id="KW-0472">Membrane</keyword>
<feature type="transmembrane region" description="Helical" evidence="7">
    <location>
        <begin position="119"/>
        <end position="136"/>
    </location>
</feature>
<evidence type="ECO:0000256" key="5">
    <source>
        <dbReference type="ARBA" id="ARBA00023136"/>
    </source>
</evidence>
<sequence length="349" mass="38963">MNKLLTAKGSKYNLFLILISLCLIIMPFVYNSRTGLVVMTNVFIFAIFAMSYDLLLGYTGIVSFGHAMFFGIGNYSIAIFMRKVDDSYFNVLLALLVAVVLCTLLSLLIGILTLRLKSHFFAMLTLAVAGLLLVLAEKWRSLTMGGEGFTFPIPDLFKDRVSLYLIALICMILTYLFLKRFTDSPLGKVLVAIRENERRVESLGYRIIHYKIIANVIAGIIAGFSGVLYAISLRFVNTAVFSIEVTLDALMMTIIGGVGTLIGAIVGSGLIEFAQHSLKDLAKVHWIFERWLIIFGIIYILVVMFFPKGIVGTTRQWWAGRKMKKKMRGSSSHSSNDVSKQESGLEMKK</sequence>
<evidence type="ECO:0000313" key="9">
    <source>
        <dbReference type="Proteomes" id="UP000006315"/>
    </source>
</evidence>